<evidence type="ECO:0000313" key="3">
    <source>
        <dbReference type="EMBL" id="BAU47944.1"/>
    </source>
</evidence>
<dbReference type="EMBL" id="AP014936">
    <property type="protein sequence ID" value="BAU47944.1"/>
    <property type="molecule type" value="Genomic_DNA"/>
</dbReference>
<feature type="domain" description="PLD phosphodiesterase" evidence="2">
    <location>
        <begin position="416"/>
        <end position="443"/>
    </location>
</feature>
<keyword evidence="4" id="KW-1185">Reference proteome</keyword>
<keyword evidence="1" id="KW-0732">Signal</keyword>
<dbReference type="AlphaFoldDB" id="A0A1B4V912"/>
<gene>
    <name evidence="3" type="ORF">SVA_1379</name>
</gene>
<dbReference type="InterPro" id="IPR025202">
    <property type="entry name" value="PLD-like_dom"/>
</dbReference>
<sequence length="537" mass="59117">MNRGKAITVLLLGFGVALAWASCRQPADPAASRDARPPELAHFGPYDAGMNLREAYESLPRGGGERIGLRLIVPNMEAWSARWRLLEQARETLDISYFIVREDFFGAAFLGHLLAKARQGVRIRLLLDAQGSSMAGLSPRGNDWLDALANTGNVAIKLYRPLANRYLEALFTLNPVAAVASEHDKIVVVDGRRGMIGGRNISAEYFAHPSDMKDAFEDTDLILTGRSIADALTQAFESQYDSAGARKLPAERVDLADFADELTLAYRTMDAWIKGRPLDEFVQAATERKLAWPDEMKRYARLRGTYAAREPPDTVAETRILDSRTRLEARGDVIGEGLARLVQSASREILVQSPYLVLSEGAVATLEAAGRRGVRITIITNSPISSDNALSQAFFLEQWPELLARVPGLRIFVAGRPRNIHSKVAVFDDEVALVGTYNLDPVSMAVNSEIMAAVWSRAFARLAAAHPREQIAEGPPGLYEYRIERTASGQPVRGKDGRPVVAFGPKDHTSPSDWRKVQAYWAMLRAAEKLPGLAPLF</sequence>
<dbReference type="PANTHER" id="PTHR21248">
    <property type="entry name" value="CARDIOLIPIN SYNTHASE"/>
    <property type="match status" value="1"/>
</dbReference>
<dbReference type="InterPro" id="IPR001736">
    <property type="entry name" value="PLipase_D/transphosphatidylase"/>
</dbReference>
<dbReference type="GO" id="GO:0030572">
    <property type="term" value="F:phosphatidyltransferase activity"/>
    <property type="evidence" value="ECO:0007669"/>
    <property type="project" value="UniProtKB-ARBA"/>
</dbReference>
<name>A0A1B4V912_9GAMM</name>
<dbReference type="Pfam" id="PF13091">
    <property type="entry name" value="PLDc_2"/>
    <property type="match status" value="2"/>
</dbReference>
<feature type="domain" description="PLD phosphodiesterase" evidence="2">
    <location>
        <begin position="178"/>
        <end position="205"/>
    </location>
</feature>
<feature type="signal peptide" evidence="1">
    <location>
        <begin position="1"/>
        <end position="21"/>
    </location>
</feature>
<accession>A0A1B4V912</accession>
<dbReference type="Gene3D" id="3.30.870.10">
    <property type="entry name" value="Endonuclease Chain A"/>
    <property type="match status" value="2"/>
</dbReference>
<dbReference type="GO" id="GO:0032049">
    <property type="term" value="P:cardiolipin biosynthetic process"/>
    <property type="evidence" value="ECO:0007669"/>
    <property type="project" value="UniProtKB-ARBA"/>
</dbReference>
<evidence type="ECO:0000259" key="2">
    <source>
        <dbReference type="PROSITE" id="PS50035"/>
    </source>
</evidence>
<dbReference type="PROSITE" id="PS50035">
    <property type="entry name" value="PLD"/>
    <property type="match status" value="2"/>
</dbReference>
<dbReference type="PANTHER" id="PTHR21248:SF12">
    <property type="entry name" value="CARDIOLIPIN SYNTHASE C"/>
    <property type="match status" value="1"/>
</dbReference>
<dbReference type="PROSITE" id="PS51257">
    <property type="entry name" value="PROKAR_LIPOPROTEIN"/>
    <property type="match status" value="1"/>
</dbReference>
<dbReference type="SMART" id="SM00155">
    <property type="entry name" value="PLDc"/>
    <property type="match status" value="2"/>
</dbReference>
<proteinExistence type="predicted"/>
<protein>
    <submittedName>
        <fullName evidence="3">Phospholipase</fullName>
    </submittedName>
</protein>
<evidence type="ECO:0000313" key="4">
    <source>
        <dbReference type="Proteomes" id="UP000218899"/>
    </source>
</evidence>
<feature type="chain" id="PRO_5008571440" evidence="1">
    <location>
        <begin position="22"/>
        <end position="537"/>
    </location>
</feature>
<reference evidence="3 4" key="1">
    <citation type="submission" date="2015-08" db="EMBL/GenBank/DDBJ databases">
        <title>Complete genome sequence of Sulfurifustis variabilis.</title>
        <authorList>
            <person name="Miura A."/>
            <person name="Kojima H."/>
            <person name="Fukui M."/>
        </authorList>
    </citation>
    <scope>NUCLEOTIDE SEQUENCE [LARGE SCALE GENOMIC DNA]</scope>
    <source>
        <strain evidence="4">skN76</strain>
    </source>
</reference>
<dbReference type="SUPFAM" id="SSF56024">
    <property type="entry name" value="Phospholipase D/nuclease"/>
    <property type="match status" value="2"/>
</dbReference>
<dbReference type="KEGG" id="sva:SVA_1379"/>
<dbReference type="RefSeq" id="WP_169923996.1">
    <property type="nucleotide sequence ID" value="NZ_AP014936.1"/>
</dbReference>
<organism evidence="3 4">
    <name type="scientific">Sulfurifustis variabilis</name>
    <dbReference type="NCBI Taxonomy" id="1675686"/>
    <lineage>
        <taxon>Bacteria</taxon>
        <taxon>Pseudomonadati</taxon>
        <taxon>Pseudomonadota</taxon>
        <taxon>Gammaproteobacteria</taxon>
        <taxon>Acidiferrobacterales</taxon>
        <taxon>Acidiferrobacteraceae</taxon>
        <taxon>Sulfurifustis</taxon>
    </lineage>
</organism>
<evidence type="ECO:0000256" key="1">
    <source>
        <dbReference type="SAM" id="SignalP"/>
    </source>
</evidence>
<dbReference type="Proteomes" id="UP000218899">
    <property type="component" value="Chromosome"/>
</dbReference>